<dbReference type="EMBL" id="QHHQ01000001">
    <property type="protein sequence ID" value="RAI03730.1"/>
    <property type="molecule type" value="Genomic_DNA"/>
</dbReference>
<dbReference type="OrthoDB" id="9810773at2"/>
<dbReference type="RefSeq" id="WP_111342681.1">
    <property type="nucleotide sequence ID" value="NZ_QHHQ01000001.1"/>
</dbReference>
<protein>
    <submittedName>
        <fullName evidence="3">Aspartyl-trna synthetase</fullName>
    </submittedName>
</protein>
<proteinExistence type="predicted"/>
<evidence type="ECO:0000259" key="2">
    <source>
        <dbReference type="SMART" id="SM00287"/>
    </source>
</evidence>
<comment type="caution">
    <text evidence="3">The sequence shown here is derived from an EMBL/GenBank/DDBJ whole genome shotgun (WGS) entry which is preliminary data.</text>
</comment>
<feature type="chain" id="PRO_5032413648" evidence="1">
    <location>
        <begin position="31"/>
        <end position="179"/>
    </location>
</feature>
<keyword evidence="3" id="KW-0030">Aminoacyl-tRNA synthetase</keyword>
<gene>
    <name evidence="3" type="ORF">DLJ53_04420</name>
</gene>
<dbReference type="Gene3D" id="2.30.30.40">
    <property type="entry name" value="SH3 Domains"/>
    <property type="match status" value="1"/>
</dbReference>
<organism evidence="3 4">
    <name type="scientific">Acuticoccus sediminis</name>
    <dbReference type="NCBI Taxonomy" id="2184697"/>
    <lineage>
        <taxon>Bacteria</taxon>
        <taxon>Pseudomonadati</taxon>
        <taxon>Pseudomonadota</taxon>
        <taxon>Alphaproteobacteria</taxon>
        <taxon>Hyphomicrobiales</taxon>
        <taxon>Amorphaceae</taxon>
        <taxon>Acuticoccus</taxon>
    </lineage>
</organism>
<evidence type="ECO:0000313" key="4">
    <source>
        <dbReference type="Proteomes" id="UP000249590"/>
    </source>
</evidence>
<evidence type="ECO:0000256" key="1">
    <source>
        <dbReference type="SAM" id="SignalP"/>
    </source>
</evidence>
<keyword evidence="4" id="KW-1185">Reference proteome</keyword>
<dbReference type="InterPro" id="IPR003646">
    <property type="entry name" value="SH3-like_bac-type"/>
</dbReference>
<dbReference type="InterPro" id="IPR010466">
    <property type="entry name" value="DUF1058"/>
</dbReference>
<keyword evidence="3" id="KW-0436">Ligase</keyword>
<keyword evidence="1" id="KW-0732">Signal</keyword>
<feature type="domain" description="SH3b" evidence="2">
    <location>
        <begin position="44"/>
        <end position="107"/>
    </location>
</feature>
<dbReference type="SMART" id="SM00287">
    <property type="entry name" value="SH3b"/>
    <property type="match status" value="1"/>
</dbReference>
<evidence type="ECO:0000313" key="3">
    <source>
        <dbReference type="EMBL" id="RAI03730.1"/>
    </source>
</evidence>
<dbReference type="AlphaFoldDB" id="A0A8B2NYE0"/>
<dbReference type="Pfam" id="PF06347">
    <property type="entry name" value="SH3_4"/>
    <property type="match status" value="2"/>
</dbReference>
<feature type="signal peptide" evidence="1">
    <location>
        <begin position="1"/>
        <end position="30"/>
    </location>
</feature>
<reference evidence="3 4" key="1">
    <citation type="submission" date="2018-05" db="EMBL/GenBank/DDBJ databases">
        <title>Acuticoccus sediminis sp. nov., isolated from deep-sea sediment of Indian Ocean.</title>
        <authorList>
            <person name="Liu X."/>
            <person name="Lai Q."/>
            <person name="Du Y."/>
            <person name="Sun F."/>
            <person name="Zhang X."/>
            <person name="Wang S."/>
            <person name="Shao Z."/>
        </authorList>
    </citation>
    <scope>NUCLEOTIDE SEQUENCE [LARGE SCALE GENOMIC DNA]</scope>
    <source>
        <strain evidence="3 4">PTG4-2</strain>
    </source>
</reference>
<dbReference type="Proteomes" id="UP000249590">
    <property type="component" value="Unassembled WGS sequence"/>
</dbReference>
<dbReference type="GO" id="GO:0004812">
    <property type="term" value="F:aminoacyl-tRNA ligase activity"/>
    <property type="evidence" value="ECO:0007669"/>
    <property type="project" value="UniProtKB-KW"/>
</dbReference>
<accession>A0A8B2NYE0</accession>
<sequence>MKPFVITLASLALALTVSLLPHSQQPKAQAAESVETGPSGLPLPRFVSLSAAKVNVRVGPSRSYKIKWTFNKRGLPVEIVREYGNWRRVRDVDGEDGWIHRSLLSGKRTALVAPWGGDDNVPLMSAPAVSAATVAYLEPFVLADVERCDGAWCAISGRNWRGLVPQKSLWGVYPTEMVN</sequence>
<name>A0A8B2NYE0_9HYPH</name>